<dbReference type="EMBL" id="VFOZ01000001">
    <property type="protein sequence ID" value="TQL97716.1"/>
    <property type="molecule type" value="Genomic_DNA"/>
</dbReference>
<dbReference type="AlphaFoldDB" id="A0A543CKT4"/>
<feature type="compositionally biased region" description="Basic and acidic residues" evidence="1">
    <location>
        <begin position="1"/>
        <end position="21"/>
    </location>
</feature>
<feature type="region of interest" description="Disordered" evidence="1">
    <location>
        <begin position="1"/>
        <end position="163"/>
    </location>
</feature>
<evidence type="ECO:0000313" key="2">
    <source>
        <dbReference type="EMBL" id="TQL97716.1"/>
    </source>
</evidence>
<evidence type="ECO:0000256" key="1">
    <source>
        <dbReference type="SAM" id="MobiDB-lite"/>
    </source>
</evidence>
<feature type="compositionally biased region" description="Basic and acidic residues" evidence="1">
    <location>
        <begin position="38"/>
        <end position="49"/>
    </location>
</feature>
<reference evidence="2 3" key="1">
    <citation type="submission" date="2019-06" db="EMBL/GenBank/DDBJ databases">
        <title>Sequencing the genomes of 1000 actinobacteria strains.</title>
        <authorList>
            <person name="Klenk H.-P."/>
        </authorList>
    </citation>
    <scope>NUCLEOTIDE SEQUENCE [LARGE SCALE GENOMIC DNA]</scope>
    <source>
        <strain evidence="2 3">DSM 102200</strain>
    </source>
</reference>
<gene>
    <name evidence="2" type="ORF">FB559_3317</name>
</gene>
<comment type="caution">
    <text evidence="2">The sequence shown here is derived from an EMBL/GenBank/DDBJ whole genome shotgun (WGS) entry which is preliminary data.</text>
</comment>
<dbReference type="Proteomes" id="UP000316096">
    <property type="component" value="Unassembled WGS sequence"/>
</dbReference>
<accession>A0A543CKT4</accession>
<name>A0A543CKT4_9ACTN</name>
<organism evidence="2 3">
    <name type="scientific">Actinoallomurus bryophytorum</name>
    <dbReference type="NCBI Taxonomy" id="1490222"/>
    <lineage>
        <taxon>Bacteria</taxon>
        <taxon>Bacillati</taxon>
        <taxon>Actinomycetota</taxon>
        <taxon>Actinomycetes</taxon>
        <taxon>Streptosporangiales</taxon>
        <taxon>Thermomonosporaceae</taxon>
        <taxon>Actinoallomurus</taxon>
    </lineage>
</organism>
<keyword evidence="3" id="KW-1185">Reference proteome</keyword>
<dbReference type="RefSeq" id="WP_185792248.1">
    <property type="nucleotide sequence ID" value="NZ_VFOZ01000001.1"/>
</dbReference>
<proteinExistence type="predicted"/>
<evidence type="ECO:0000313" key="3">
    <source>
        <dbReference type="Proteomes" id="UP000316096"/>
    </source>
</evidence>
<sequence>MKIIDRVKAYFQKKEGHDRSSGDPLDGAGDPVPAQGDGARHEQSRDDKTPAVSTVHKTPEPEPATEPAVEPVPDSIAEPAIEPTTDSAVEPATDPIAEPATEPAVELTTGPAPATQPAPDPIAEPATGLTTAPGACPRCGATGDAPCTTPSGKATKNHKGREQ</sequence>
<protein>
    <submittedName>
        <fullName evidence="2">Uncharacterized protein</fullName>
    </submittedName>
</protein>